<name>A0A9X2ATJ9_9GAMM</name>
<evidence type="ECO:0000313" key="1">
    <source>
        <dbReference type="EMBL" id="MCJ0974975.1"/>
    </source>
</evidence>
<protein>
    <submittedName>
        <fullName evidence="1">Uncharacterized protein</fullName>
    </submittedName>
</protein>
<dbReference type="AlphaFoldDB" id="A0A9X2ATJ9"/>
<proteinExistence type="predicted"/>
<reference evidence="1" key="1">
    <citation type="submission" date="2022-03" db="EMBL/GenBank/DDBJ databases">
        <title>Pseudomonas marianensis sp. nov., a marine bacterium isolated from deep-sea sediments of the Mariana Trench.</title>
        <authorList>
            <person name="Wei Y."/>
        </authorList>
    </citation>
    <scope>NUCLEOTIDE SEQUENCE</scope>
    <source>
        <strain evidence="1">PS1</strain>
    </source>
</reference>
<dbReference type="RefSeq" id="WP_243607038.1">
    <property type="nucleotide sequence ID" value="NZ_JALGRD010000009.1"/>
</dbReference>
<sequence length="416" mass="45024">MEKNIKGAWLLHHGRKIQATTNQDFDGISFAGKCGVLLSAISGANQEQINTKQLDALARANNISPKTELPVIVSELEKQRVVLTGTGGIEVLGLTGRKVLDSTATIFEETDHEAYEEAVISLSEISSDTPITDKYAIELISDTHKLTNLEATTTLKLGSNIGFFDTEALSASENLIFNGNLFRREDAKKANNILNSLTVAEAQLLREVNEKLDSKGCMTHASVKKILGAELFTRLHSIGLFDISVVGNESGKNFFVTRPAAFSKFSNTIADDALDLAKAFVASLTYGMTVSSYYRGRIQAISLLMEKLINGGTVGPATAIGNDYQALELKGVLKVIPSGSMFKMRLLKPEVGKLALEVIRSGNITGEMIAQLPGAKITEYVSPEATREVVRKNSTDAVKLKTRDLLNDIRTGGLSQ</sequence>
<organism evidence="1 2">
    <name type="scientific">Stutzerimonas marianensis</name>
    <dbReference type="NCBI Taxonomy" id="2929513"/>
    <lineage>
        <taxon>Bacteria</taxon>
        <taxon>Pseudomonadati</taxon>
        <taxon>Pseudomonadota</taxon>
        <taxon>Gammaproteobacteria</taxon>
        <taxon>Pseudomonadales</taxon>
        <taxon>Pseudomonadaceae</taxon>
        <taxon>Stutzerimonas</taxon>
    </lineage>
</organism>
<keyword evidence="2" id="KW-1185">Reference proteome</keyword>
<accession>A0A9X2ATJ9</accession>
<evidence type="ECO:0000313" key="2">
    <source>
        <dbReference type="Proteomes" id="UP001139682"/>
    </source>
</evidence>
<comment type="caution">
    <text evidence="1">The sequence shown here is derived from an EMBL/GenBank/DDBJ whole genome shotgun (WGS) entry which is preliminary data.</text>
</comment>
<dbReference type="Proteomes" id="UP001139682">
    <property type="component" value="Unassembled WGS sequence"/>
</dbReference>
<dbReference type="EMBL" id="JALGRD010000009">
    <property type="protein sequence ID" value="MCJ0974975.1"/>
    <property type="molecule type" value="Genomic_DNA"/>
</dbReference>
<gene>
    <name evidence="1" type="ORF">MST27_16495</name>
</gene>